<protein>
    <submittedName>
        <fullName evidence="1">AAA domain-containing protein</fullName>
    </submittedName>
</protein>
<dbReference type="Gene3D" id="3.40.50.300">
    <property type="entry name" value="P-loop containing nucleotide triphosphate hydrolases"/>
    <property type="match status" value="1"/>
</dbReference>
<organism evidence="1 2">
    <name type="scientific">Longicatena caecimuris</name>
    <dbReference type="NCBI Taxonomy" id="1796635"/>
    <lineage>
        <taxon>Bacteria</taxon>
        <taxon>Bacillati</taxon>
        <taxon>Bacillota</taxon>
        <taxon>Erysipelotrichia</taxon>
        <taxon>Erysipelotrichales</taxon>
        <taxon>Erysipelotrichaceae</taxon>
        <taxon>Longicatena</taxon>
    </lineage>
</organism>
<accession>A0A4R3TFZ4</accession>
<gene>
    <name evidence="1" type="ORF">EDD61_1068</name>
</gene>
<evidence type="ECO:0000313" key="2">
    <source>
        <dbReference type="Proteomes" id="UP000295773"/>
    </source>
</evidence>
<dbReference type="AlphaFoldDB" id="A0A4R3TFZ4"/>
<dbReference type="EMBL" id="SMBP01000006">
    <property type="protein sequence ID" value="TCU60500.1"/>
    <property type="molecule type" value="Genomic_DNA"/>
</dbReference>
<dbReference type="RefSeq" id="WP_132224288.1">
    <property type="nucleotide sequence ID" value="NZ_JANKBG010000005.1"/>
</dbReference>
<dbReference type="Pfam" id="PF13481">
    <property type="entry name" value="AAA_25"/>
    <property type="match status" value="1"/>
</dbReference>
<dbReference type="Proteomes" id="UP000295773">
    <property type="component" value="Unassembled WGS sequence"/>
</dbReference>
<name>A0A4R3TFZ4_9FIRM</name>
<sequence length="324" mass="37218">MKFQMSEYINGSELINVVTTTGEEVVKDFLPIGVTILGAPQKIGKTFFCLQLSNAIASGDEFLGHTVQQGRVLYCALEDTKEKIKKRYELYGFQASEQIDFIFNNGIYSFDIKYELDYFTSKHKNIQLVVIDTFAKIRDKNTEAKYLLEYDEVSKIHDMALKYHLAILLVTHVNKHIDYLNPFDSIYGSRGVTAAADGMMVILKEQDVLESKKLYAIGKDIPEEKLSLKQDNHLTYFVVENDEHEKADDEDITKVIHYIVKKKKYSGTHENLCAVLNLKITSRKLSSKIKKYKSVFDDNFIKISYPPRKAMARLIEMVYVGNDD</sequence>
<proteinExistence type="predicted"/>
<reference evidence="1 2" key="1">
    <citation type="submission" date="2019-03" db="EMBL/GenBank/DDBJ databases">
        <title>Genomic Encyclopedia of Type Strains, Phase IV (KMG-IV): sequencing the most valuable type-strain genomes for metagenomic binning, comparative biology and taxonomic classification.</title>
        <authorList>
            <person name="Goeker M."/>
        </authorList>
    </citation>
    <scope>NUCLEOTIDE SEQUENCE [LARGE SCALE GENOMIC DNA]</scope>
    <source>
        <strain evidence="1 2">DSM 29481</strain>
    </source>
</reference>
<keyword evidence="2" id="KW-1185">Reference proteome</keyword>
<comment type="caution">
    <text evidence="1">The sequence shown here is derived from an EMBL/GenBank/DDBJ whole genome shotgun (WGS) entry which is preliminary data.</text>
</comment>
<evidence type="ECO:0000313" key="1">
    <source>
        <dbReference type="EMBL" id="TCU60500.1"/>
    </source>
</evidence>
<dbReference type="InterPro" id="IPR027417">
    <property type="entry name" value="P-loop_NTPase"/>
</dbReference>
<dbReference type="SUPFAM" id="SSF52540">
    <property type="entry name" value="P-loop containing nucleoside triphosphate hydrolases"/>
    <property type="match status" value="1"/>
</dbReference>